<dbReference type="Gene3D" id="3.40.50.720">
    <property type="entry name" value="NAD(P)-binding Rossmann-like Domain"/>
    <property type="match status" value="1"/>
</dbReference>
<dbReference type="Gene3D" id="3.90.180.10">
    <property type="entry name" value="Medium-chain alcohol dehydrogenases, catalytic domain"/>
    <property type="match status" value="1"/>
</dbReference>
<reference evidence="1 2" key="1">
    <citation type="submission" date="2024-06" db="EMBL/GenBank/DDBJ databases">
        <authorList>
            <person name="Steensen K."/>
            <person name="Seneca J."/>
            <person name="Bartlau N."/>
            <person name="Yu A.X."/>
            <person name="Polz M.F."/>
        </authorList>
    </citation>
    <scope>NUCLEOTIDE SEQUENCE [LARGE SCALE GENOMIC DNA]</scope>
    <source>
        <strain evidence="1 2">1F260</strain>
    </source>
</reference>
<accession>A0ABV4L163</accession>
<evidence type="ECO:0000313" key="2">
    <source>
        <dbReference type="Proteomes" id="UP001569154"/>
    </source>
</evidence>
<name>A0ABV4L163_9GAMM</name>
<sequence>MTGVSPEIEAEAQALGVSAEFVFVQANGEQLRHVAELIDAGQLTVTIAQTFSLDGVMNAFDISTQGRVRGKLVMTF</sequence>
<comment type="caution">
    <text evidence="1">The sequence shown here is derived from an EMBL/GenBank/DDBJ whole genome shotgun (WGS) entry which is preliminary data.</text>
</comment>
<dbReference type="Proteomes" id="UP001569154">
    <property type="component" value="Unassembled WGS sequence"/>
</dbReference>
<protein>
    <submittedName>
        <fullName evidence="1">Zinc-binding dehydrogenase</fullName>
    </submittedName>
</protein>
<proteinExistence type="predicted"/>
<gene>
    <name evidence="1" type="ORF">ACED35_04915</name>
</gene>
<dbReference type="EMBL" id="JBGONM010000008">
    <property type="protein sequence ID" value="MEZ8080442.1"/>
    <property type="molecule type" value="Genomic_DNA"/>
</dbReference>
<keyword evidence="2" id="KW-1185">Reference proteome</keyword>
<dbReference type="RefSeq" id="WP_371734769.1">
    <property type="nucleotide sequence ID" value="NZ_JBGONM010000008.1"/>
</dbReference>
<dbReference type="Pfam" id="PF13602">
    <property type="entry name" value="ADH_zinc_N_2"/>
    <property type="match status" value="1"/>
</dbReference>
<organism evidence="1 2">
    <name type="scientific">Enterovibrio norvegicus</name>
    <dbReference type="NCBI Taxonomy" id="188144"/>
    <lineage>
        <taxon>Bacteria</taxon>
        <taxon>Pseudomonadati</taxon>
        <taxon>Pseudomonadota</taxon>
        <taxon>Gammaproteobacteria</taxon>
        <taxon>Vibrionales</taxon>
        <taxon>Vibrionaceae</taxon>
        <taxon>Enterovibrio</taxon>
    </lineage>
</organism>
<evidence type="ECO:0000313" key="1">
    <source>
        <dbReference type="EMBL" id="MEZ8080442.1"/>
    </source>
</evidence>